<evidence type="ECO:0000256" key="5">
    <source>
        <dbReference type="ARBA" id="ARBA00022692"/>
    </source>
</evidence>
<dbReference type="PATRIC" id="fig|465721.4.peg.1071"/>
<evidence type="ECO:0000313" key="10">
    <source>
        <dbReference type="EMBL" id="AMN46471.1"/>
    </source>
</evidence>
<keyword evidence="4" id="KW-0808">Transferase</keyword>
<evidence type="ECO:0000256" key="4">
    <source>
        <dbReference type="ARBA" id="ARBA00022679"/>
    </source>
</evidence>
<evidence type="ECO:0000256" key="3">
    <source>
        <dbReference type="ARBA" id="ARBA00022676"/>
    </source>
</evidence>
<evidence type="ECO:0000256" key="2">
    <source>
        <dbReference type="ARBA" id="ARBA00022475"/>
    </source>
</evidence>
<evidence type="ECO:0000256" key="1">
    <source>
        <dbReference type="ARBA" id="ARBA00004651"/>
    </source>
</evidence>
<keyword evidence="7 8" id="KW-0472">Membrane</keyword>
<feature type="transmembrane region" description="Helical" evidence="8">
    <location>
        <begin position="79"/>
        <end position="97"/>
    </location>
</feature>
<feature type="transmembrane region" description="Helical" evidence="8">
    <location>
        <begin position="207"/>
        <end position="229"/>
    </location>
</feature>
<feature type="transmembrane region" description="Helical" evidence="8">
    <location>
        <begin position="295"/>
        <end position="313"/>
    </location>
</feature>
<gene>
    <name evidence="10" type="ORF">ACG33_05020</name>
</gene>
<dbReference type="InterPro" id="IPR050297">
    <property type="entry name" value="LipidA_mod_glycosyltrf_83"/>
</dbReference>
<dbReference type="PANTHER" id="PTHR33908">
    <property type="entry name" value="MANNOSYLTRANSFERASE YKCB-RELATED"/>
    <property type="match status" value="1"/>
</dbReference>
<feature type="transmembrane region" description="Helical" evidence="8">
    <location>
        <begin position="350"/>
        <end position="372"/>
    </location>
</feature>
<dbReference type="PANTHER" id="PTHR33908:SF3">
    <property type="entry name" value="UNDECAPRENYL PHOSPHATE-ALPHA-4-AMINO-4-DEOXY-L-ARABINOSE ARABINOSYL TRANSFERASE"/>
    <property type="match status" value="1"/>
</dbReference>
<evidence type="ECO:0000256" key="8">
    <source>
        <dbReference type="SAM" id="Phobius"/>
    </source>
</evidence>
<feature type="transmembrane region" description="Helical" evidence="8">
    <location>
        <begin position="260"/>
        <end position="283"/>
    </location>
</feature>
<evidence type="ECO:0000259" key="9">
    <source>
        <dbReference type="Pfam" id="PF13231"/>
    </source>
</evidence>
<proteinExistence type="predicted"/>
<keyword evidence="5 8" id="KW-0812">Transmembrane</keyword>
<dbReference type="GO" id="GO:0016763">
    <property type="term" value="F:pentosyltransferase activity"/>
    <property type="evidence" value="ECO:0007669"/>
    <property type="project" value="TreeGrafter"/>
</dbReference>
<feature type="transmembrane region" description="Helical" evidence="8">
    <location>
        <begin position="163"/>
        <end position="186"/>
    </location>
</feature>
<evidence type="ECO:0000256" key="7">
    <source>
        <dbReference type="ARBA" id="ARBA00023136"/>
    </source>
</evidence>
<keyword evidence="6 8" id="KW-1133">Transmembrane helix</keyword>
<keyword evidence="11" id="KW-1185">Reference proteome</keyword>
<feature type="domain" description="Glycosyltransferase RgtA/B/C/D-like" evidence="9">
    <location>
        <begin position="58"/>
        <end position="191"/>
    </location>
</feature>
<dbReference type="EMBL" id="CP011971">
    <property type="protein sequence ID" value="AMN46471.1"/>
    <property type="molecule type" value="Genomic_DNA"/>
</dbReference>
<protein>
    <recommendedName>
        <fullName evidence="9">Glycosyltransferase RgtA/B/C/D-like domain-containing protein</fullName>
    </recommendedName>
</protein>
<comment type="subcellular location">
    <subcellularLocation>
        <location evidence="1">Cell membrane</location>
        <topology evidence="1">Multi-pass membrane protein</topology>
    </subcellularLocation>
</comment>
<feature type="transmembrane region" description="Helical" evidence="8">
    <location>
        <begin position="412"/>
        <end position="430"/>
    </location>
</feature>
<dbReference type="KEGG" id="sdf:ACG33_05020"/>
<evidence type="ECO:0000313" key="11">
    <source>
        <dbReference type="Proteomes" id="UP000070250"/>
    </source>
</evidence>
<feature type="transmembrane region" description="Helical" evidence="8">
    <location>
        <begin position="319"/>
        <end position="338"/>
    </location>
</feature>
<dbReference type="Pfam" id="PF13231">
    <property type="entry name" value="PMT_2"/>
    <property type="match status" value="1"/>
</dbReference>
<dbReference type="GO" id="GO:0009103">
    <property type="term" value="P:lipopolysaccharide biosynthetic process"/>
    <property type="evidence" value="ECO:0007669"/>
    <property type="project" value="TreeGrafter"/>
</dbReference>
<organism evidence="10 11">
    <name type="scientific">Steroidobacter denitrificans</name>
    <dbReference type="NCBI Taxonomy" id="465721"/>
    <lineage>
        <taxon>Bacteria</taxon>
        <taxon>Pseudomonadati</taxon>
        <taxon>Pseudomonadota</taxon>
        <taxon>Gammaproteobacteria</taxon>
        <taxon>Steroidobacterales</taxon>
        <taxon>Steroidobacteraceae</taxon>
        <taxon>Steroidobacter</taxon>
    </lineage>
</organism>
<dbReference type="GO" id="GO:0010041">
    <property type="term" value="P:response to iron(III) ion"/>
    <property type="evidence" value="ECO:0007669"/>
    <property type="project" value="TreeGrafter"/>
</dbReference>
<dbReference type="Proteomes" id="UP000070250">
    <property type="component" value="Chromosome"/>
</dbReference>
<dbReference type="AlphaFoldDB" id="A0A127FA12"/>
<name>A0A127FA12_STEDE</name>
<dbReference type="InterPro" id="IPR038731">
    <property type="entry name" value="RgtA/B/C-like"/>
</dbReference>
<keyword evidence="2" id="KW-1003">Cell membrane</keyword>
<keyword evidence="3" id="KW-0328">Glycosyltransferase</keyword>
<reference evidence="10 11" key="1">
    <citation type="submission" date="2015-06" db="EMBL/GenBank/DDBJ databases">
        <title>A Comprehensive Approach to Explore the Metabolic and Phylogenetic Diversity of Bacterial Steroid Degradation in the Environment: Testosterone as an Example.</title>
        <authorList>
            <person name="Yang F.-C."/>
            <person name="Chen Y.-L."/>
            <person name="Yu C.-P."/>
            <person name="Tang S.-L."/>
            <person name="Wang P.-H."/>
            <person name="Ismail W."/>
            <person name="Wang C.-H."/>
            <person name="Yang C.-Y."/>
            <person name="Chiang Y.-R."/>
        </authorList>
    </citation>
    <scope>NUCLEOTIDE SEQUENCE [LARGE SCALE GENOMIC DNA]</scope>
    <source>
        <strain evidence="10 11">DSM 18526</strain>
    </source>
</reference>
<sequence>MQLDYLWLAGFILLLVATGIGLRDPWPADEPRFALVARDMVASGEWLLPRIGGELYADKPPLFFWLIALGMEATGSLRIAFLLPSLLSALGCVLLIYDLGRRLWNRETGLAAGMALLFTVQFVWQARQAQIDATLCFFTTLSLYGLLRHLLQGPAWHWYGIGWAAAGLGVITKGVGFLPLLVLIPYAMLRSPAWMPRFRGPPSVRWLIGPPALLLAAGVWLVPMLLTAYTDPAVAAYRDEILFQQTLTRYANAWHHHKPFWYFLVDVIPALWLPLTVFLPWLAPRWRNAWRECDLRVALPLCWISMVVLFFSFSSGKRGVYVLPAVPAMALVCAPYLVQLLTKKIVQRILWAIAAAGAISMIFGFAVAAFLIPHGKRMDVLSTYGIDPVGPLILIALLTALLCAWAGPRRGALAFCGMLIVILLTVSFWINPSMNAARSGVDFVNRIEQLAHENAELGFVAFKEQYLLNIRRPIVHFGHARWREADQEMADAARWLNGDKMRQLVVSEEVRLRCFEDAQAISLGVANRTHWYLVSGTADPQCAARGQPNVARYYIPPVQASYTAIL</sequence>
<dbReference type="GO" id="GO:0005886">
    <property type="term" value="C:plasma membrane"/>
    <property type="evidence" value="ECO:0007669"/>
    <property type="project" value="UniProtKB-SubCell"/>
</dbReference>
<feature type="transmembrane region" description="Helical" evidence="8">
    <location>
        <begin position="6"/>
        <end position="22"/>
    </location>
</feature>
<evidence type="ECO:0000256" key="6">
    <source>
        <dbReference type="ARBA" id="ARBA00022989"/>
    </source>
</evidence>
<feature type="transmembrane region" description="Helical" evidence="8">
    <location>
        <begin position="109"/>
        <end position="126"/>
    </location>
</feature>
<feature type="transmembrane region" description="Helical" evidence="8">
    <location>
        <begin position="384"/>
        <end position="405"/>
    </location>
</feature>
<accession>A0A127FA12</accession>
<dbReference type="STRING" id="465721.ACG33_05020"/>